<evidence type="ECO:0000313" key="2">
    <source>
        <dbReference type="EMBL" id="KEO51592.1"/>
    </source>
</evidence>
<reference evidence="2 3" key="1">
    <citation type="submission" date="2013-07" db="EMBL/GenBank/DDBJ databases">
        <title>Thioclava pacifica DSM 10166 Genome Sequencing.</title>
        <authorList>
            <person name="Lai Q."/>
            <person name="Shao Z."/>
        </authorList>
    </citation>
    <scope>NUCLEOTIDE SEQUENCE [LARGE SCALE GENOMIC DNA]</scope>
    <source>
        <strain evidence="2 3">DSM 10166</strain>
    </source>
</reference>
<evidence type="ECO:0000256" key="1">
    <source>
        <dbReference type="SAM" id="SignalP"/>
    </source>
</evidence>
<dbReference type="OrthoDB" id="7873949at2"/>
<name>A0A074JQE3_9RHOB</name>
<dbReference type="AlphaFoldDB" id="A0A074JQE3"/>
<feature type="signal peptide" evidence="1">
    <location>
        <begin position="1"/>
        <end position="20"/>
    </location>
</feature>
<dbReference type="RefSeq" id="WP_157617144.1">
    <property type="nucleotide sequence ID" value="NZ_AUND01000038.1"/>
</dbReference>
<evidence type="ECO:0008006" key="4">
    <source>
        <dbReference type="Google" id="ProtNLM"/>
    </source>
</evidence>
<proteinExistence type="predicted"/>
<dbReference type="Proteomes" id="UP000027432">
    <property type="component" value="Unassembled WGS sequence"/>
</dbReference>
<gene>
    <name evidence="2" type="ORF">TP2_11900</name>
</gene>
<accession>A0A074JQE3</accession>
<keyword evidence="3" id="KW-1185">Reference proteome</keyword>
<dbReference type="STRING" id="1353537.TP2_11900"/>
<keyword evidence="1" id="KW-0732">Signal</keyword>
<comment type="caution">
    <text evidence="2">The sequence shown here is derived from an EMBL/GenBank/DDBJ whole genome shotgun (WGS) entry which is preliminary data.</text>
</comment>
<feature type="chain" id="PRO_5001695036" description="Chitin-binding type-2 domain-containing protein" evidence="1">
    <location>
        <begin position="21"/>
        <end position="50"/>
    </location>
</feature>
<protein>
    <recommendedName>
        <fullName evidence="4">Chitin-binding type-2 domain-containing protein</fullName>
    </recommendedName>
</protein>
<evidence type="ECO:0000313" key="3">
    <source>
        <dbReference type="Proteomes" id="UP000027432"/>
    </source>
</evidence>
<organism evidence="2 3">
    <name type="scientific">Thioclava pacifica DSM 10166</name>
    <dbReference type="NCBI Taxonomy" id="1353537"/>
    <lineage>
        <taxon>Bacteria</taxon>
        <taxon>Pseudomonadati</taxon>
        <taxon>Pseudomonadota</taxon>
        <taxon>Alphaproteobacteria</taxon>
        <taxon>Rhodobacterales</taxon>
        <taxon>Paracoccaceae</taxon>
        <taxon>Thioclava</taxon>
    </lineage>
</organism>
<sequence length="50" mass="5258">MTRTIIAAAVLILAPLAASAECPREHQASMSCPTGQVWDKDAKSCVLQSS</sequence>
<dbReference type="eggNOG" id="ENOG503028N">
    <property type="taxonomic scope" value="Bacteria"/>
</dbReference>
<dbReference type="EMBL" id="AUND01000038">
    <property type="protein sequence ID" value="KEO51592.1"/>
    <property type="molecule type" value="Genomic_DNA"/>
</dbReference>